<dbReference type="InterPro" id="IPR000182">
    <property type="entry name" value="GNAT_dom"/>
</dbReference>
<accession>A0ABU7H3L5</accession>
<comment type="caution">
    <text evidence="3">The sequence shown here is derived from an EMBL/GenBank/DDBJ whole genome shotgun (WGS) entry which is preliminary data.</text>
</comment>
<dbReference type="InterPro" id="IPR016181">
    <property type="entry name" value="Acyl_CoA_acyltransferase"/>
</dbReference>
<dbReference type="Pfam" id="PF00583">
    <property type="entry name" value="Acetyltransf_1"/>
    <property type="match status" value="1"/>
</dbReference>
<dbReference type="CDD" id="cd04301">
    <property type="entry name" value="NAT_SF"/>
    <property type="match status" value="1"/>
</dbReference>
<dbReference type="PROSITE" id="PS51186">
    <property type="entry name" value="GNAT"/>
    <property type="match status" value="1"/>
</dbReference>
<protein>
    <submittedName>
        <fullName evidence="3">GNAT family N-acetyltransferase</fullName>
    </submittedName>
</protein>
<gene>
    <name evidence="3" type="ORF">VRU49_10915</name>
</gene>
<keyword evidence="1" id="KW-0808">Transferase</keyword>
<dbReference type="Proteomes" id="UP001337681">
    <property type="component" value="Unassembled WGS sequence"/>
</dbReference>
<dbReference type="SUPFAM" id="SSF55729">
    <property type="entry name" value="Acyl-CoA N-acyltransferases (Nat)"/>
    <property type="match status" value="1"/>
</dbReference>
<evidence type="ECO:0000313" key="4">
    <source>
        <dbReference type="Proteomes" id="UP001337681"/>
    </source>
</evidence>
<dbReference type="RefSeq" id="WP_330146818.1">
    <property type="nucleotide sequence ID" value="NZ_JAZDQU010000002.1"/>
</dbReference>
<reference evidence="3 4" key="1">
    <citation type="submission" date="2024-01" db="EMBL/GenBank/DDBJ databases">
        <title>Pedobacter sp. nov., isolated from oil-contaminated soil.</title>
        <authorList>
            <person name="Le N.T.T."/>
        </authorList>
    </citation>
    <scope>NUCLEOTIDE SEQUENCE [LARGE SCALE GENOMIC DNA]</scope>
    <source>
        <strain evidence="3 4">VNH31</strain>
    </source>
</reference>
<evidence type="ECO:0000313" key="3">
    <source>
        <dbReference type="EMBL" id="MEE1885927.1"/>
    </source>
</evidence>
<dbReference type="EMBL" id="JAZDQU010000002">
    <property type="protein sequence ID" value="MEE1885927.1"/>
    <property type="molecule type" value="Genomic_DNA"/>
</dbReference>
<evidence type="ECO:0000259" key="2">
    <source>
        <dbReference type="PROSITE" id="PS51186"/>
    </source>
</evidence>
<evidence type="ECO:0000256" key="1">
    <source>
        <dbReference type="ARBA" id="ARBA00022679"/>
    </source>
</evidence>
<name>A0ABU7H3L5_9SPHI</name>
<dbReference type="PANTHER" id="PTHR13947">
    <property type="entry name" value="GNAT FAMILY N-ACETYLTRANSFERASE"/>
    <property type="match status" value="1"/>
</dbReference>
<feature type="domain" description="N-acetyltransferase" evidence="2">
    <location>
        <begin position="6"/>
        <end position="152"/>
    </location>
</feature>
<sequence>MKINYNVIRTNSDHNDFKTLVVELDKYLAVVNGDLHDFFDQFNQIDSIKHVIVVYDGSTKVGIGAIKAYSPSALEIKRMFVTPAYRNKGVGSIILNELENWGKEMGFNQFILETGVFMEDAIALYRKNGYQVIPNYGQYEGVEDSICFQKVL</sequence>
<keyword evidence="4" id="KW-1185">Reference proteome</keyword>
<dbReference type="InterPro" id="IPR050769">
    <property type="entry name" value="NAT_camello-type"/>
</dbReference>
<organism evidence="3 4">
    <name type="scientific">Pedobacter flavus</name>
    <dbReference type="NCBI Taxonomy" id="3113906"/>
    <lineage>
        <taxon>Bacteria</taxon>
        <taxon>Pseudomonadati</taxon>
        <taxon>Bacteroidota</taxon>
        <taxon>Sphingobacteriia</taxon>
        <taxon>Sphingobacteriales</taxon>
        <taxon>Sphingobacteriaceae</taxon>
        <taxon>Pedobacter</taxon>
    </lineage>
</organism>
<dbReference type="PANTHER" id="PTHR13947:SF37">
    <property type="entry name" value="LD18367P"/>
    <property type="match status" value="1"/>
</dbReference>
<dbReference type="Gene3D" id="3.40.630.30">
    <property type="match status" value="1"/>
</dbReference>
<proteinExistence type="predicted"/>